<proteinExistence type="predicted"/>
<organism evidence="1 2">
    <name type="scientific">Acrobeloides nanus</name>
    <dbReference type="NCBI Taxonomy" id="290746"/>
    <lineage>
        <taxon>Eukaryota</taxon>
        <taxon>Metazoa</taxon>
        <taxon>Ecdysozoa</taxon>
        <taxon>Nematoda</taxon>
        <taxon>Chromadorea</taxon>
        <taxon>Rhabditida</taxon>
        <taxon>Tylenchina</taxon>
        <taxon>Cephalobomorpha</taxon>
        <taxon>Cephaloboidea</taxon>
        <taxon>Cephalobidae</taxon>
        <taxon>Acrobeloides</taxon>
    </lineage>
</organism>
<reference evidence="2" key="1">
    <citation type="submission" date="2022-11" db="UniProtKB">
        <authorList>
            <consortium name="WormBaseParasite"/>
        </authorList>
    </citation>
    <scope>IDENTIFICATION</scope>
</reference>
<evidence type="ECO:0000313" key="2">
    <source>
        <dbReference type="WBParaSite" id="ACRNAN_scaffold3655.g28041.t1"/>
    </source>
</evidence>
<name>A0A914DTT3_9BILA</name>
<dbReference type="WBParaSite" id="ACRNAN_scaffold3655.g28041.t1">
    <property type="protein sequence ID" value="ACRNAN_scaffold3655.g28041.t1"/>
    <property type="gene ID" value="ACRNAN_scaffold3655.g28041"/>
</dbReference>
<accession>A0A914DTT3</accession>
<evidence type="ECO:0000313" key="1">
    <source>
        <dbReference type="Proteomes" id="UP000887540"/>
    </source>
</evidence>
<keyword evidence="1" id="KW-1185">Reference proteome</keyword>
<protein>
    <submittedName>
        <fullName evidence="2">Uncharacterized protein</fullName>
    </submittedName>
</protein>
<dbReference type="Proteomes" id="UP000887540">
    <property type="component" value="Unplaced"/>
</dbReference>
<sequence length="82" mass="9302">MSISVVNDPNLPNELYELLLRKIIPSTPSSMLTYYIPKVSRRTFDESTPNLPSISKRTSERISATVNMVDSAIWSIFGQNRL</sequence>
<dbReference type="AlphaFoldDB" id="A0A914DTT3"/>